<keyword evidence="1" id="KW-0472">Membrane</keyword>
<sequence length="66" mass="7934">MLEKLVLDEPIPVMGKNMVLRNVKEESGIYYKRDDGVPLLYVSFLFFMIGLFMRVFFPTYEIRLFY</sequence>
<keyword evidence="1" id="KW-0812">Transmembrane</keyword>
<evidence type="ECO:0008006" key="3">
    <source>
        <dbReference type="Google" id="ProtNLM"/>
    </source>
</evidence>
<name>X1KFP2_9ZZZZ</name>
<protein>
    <recommendedName>
        <fullName evidence="3">ResB-like domain-containing protein</fullName>
    </recommendedName>
</protein>
<proteinExistence type="predicted"/>
<accession>X1KFP2</accession>
<reference evidence="2" key="1">
    <citation type="journal article" date="2014" name="Front. Microbiol.">
        <title>High frequency of phylogenetically diverse reductive dehalogenase-homologous genes in deep subseafloor sedimentary metagenomes.</title>
        <authorList>
            <person name="Kawai M."/>
            <person name="Futagami T."/>
            <person name="Toyoda A."/>
            <person name="Takaki Y."/>
            <person name="Nishi S."/>
            <person name="Hori S."/>
            <person name="Arai W."/>
            <person name="Tsubouchi T."/>
            <person name="Morono Y."/>
            <person name="Uchiyama I."/>
            <person name="Ito T."/>
            <person name="Fujiyama A."/>
            <person name="Inagaki F."/>
            <person name="Takami H."/>
        </authorList>
    </citation>
    <scope>NUCLEOTIDE SEQUENCE</scope>
    <source>
        <strain evidence="2">Expedition CK06-06</strain>
    </source>
</reference>
<feature type="transmembrane region" description="Helical" evidence="1">
    <location>
        <begin position="39"/>
        <end position="57"/>
    </location>
</feature>
<evidence type="ECO:0000313" key="2">
    <source>
        <dbReference type="EMBL" id="GAH88954.1"/>
    </source>
</evidence>
<dbReference type="EMBL" id="BARU01040237">
    <property type="protein sequence ID" value="GAH88954.1"/>
    <property type="molecule type" value="Genomic_DNA"/>
</dbReference>
<organism evidence="2">
    <name type="scientific">marine sediment metagenome</name>
    <dbReference type="NCBI Taxonomy" id="412755"/>
    <lineage>
        <taxon>unclassified sequences</taxon>
        <taxon>metagenomes</taxon>
        <taxon>ecological metagenomes</taxon>
    </lineage>
</organism>
<comment type="caution">
    <text evidence="2">The sequence shown here is derived from an EMBL/GenBank/DDBJ whole genome shotgun (WGS) entry which is preliminary data.</text>
</comment>
<gene>
    <name evidence="2" type="ORF">S03H2_62235</name>
</gene>
<keyword evidence="1" id="KW-1133">Transmembrane helix</keyword>
<evidence type="ECO:0000256" key="1">
    <source>
        <dbReference type="SAM" id="Phobius"/>
    </source>
</evidence>
<dbReference type="AlphaFoldDB" id="X1KFP2"/>
<feature type="non-terminal residue" evidence="2">
    <location>
        <position position="66"/>
    </location>
</feature>